<dbReference type="InterPro" id="IPR011009">
    <property type="entry name" value="Kinase-like_dom_sf"/>
</dbReference>
<name>A0ABT6R1I8_9BACL</name>
<reference evidence="2 3" key="1">
    <citation type="submission" date="2023-04" db="EMBL/GenBank/DDBJ databases">
        <title>Antarctic isolates genomes.</title>
        <authorList>
            <person name="Dimov S.G."/>
        </authorList>
    </citation>
    <scope>NUCLEOTIDE SEQUENCE [LARGE SCALE GENOMIC DNA]</scope>
    <source>
        <strain evidence="2 3">AL19</strain>
    </source>
</reference>
<dbReference type="Pfam" id="PF01636">
    <property type="entry name" value="APH"/>
    <property type="match status" value="1"/>
</dbReference>
<feature type="domain" description="Aminoglycoside phosphotransferase" evidence="1">
    <location>
        <begin position="37"/>
        <end position="221"/>
    </location>
</feature>
<keyword evidence="3" id="KW-1185">Reference proteome</keyword>
<dbReference type="EC" id="2.7.1.-" evidence="2"/>
<accession>A0ABT6R1I8</accession>
<dbReference type="SUPFAM" id="SSF56112">
    <property type="entry name" value="Protein kinase-like (PK-like)"/>
    <property type="match status" value="1"/>
</dbReference>
<dbReference type="Proteomes" id="UP001243286">
    <property type="component" value="Unassembled WGS sequence"/>
</dbReference>
<organism evidence="2 3">
    <name type="scientific">Exiguobacterium antarcticum</name>
    <dbReference type="NCBI Taxonomy" id="132920"/>
    <lineage>
        <taxon>Bacteria</taxon>
        <taxon>Bacillati</taxon>
        <taxon>Bacillota</taxon>
        <taxon>Bacilli</taxon>
        <taxon>Bacillales</taxon>
        <taxon>Bacillales Family XII. Incertae Sedis</taxon>
        <taxon>Exiguobacterium</taxon>
    </lineage>
</organism>
<keyword evidence="2" id="KW-0808">Transferase</keyword>
<dbReference type="InterPro" id="IPR002575">
    <property type="entry name" value="Aminoglycoside_PTrfase"/>
</dbReference>
<evidence type="ECO:0000259" key="1">
    <source>
        <dbReference type="Pfam" id="PF01636"/>
    </source>
</evidence>
<gene>
    <name evidence="2" type="ORF">QK289_07325</name>
</gene>
<dbReference type="RefSeq" id="WP_282355792.1">
    <property type="nucleotide sequence ID" value="NZ_JASBQV010000009.1"/>
</dbReference>
<dbReference type="GO" id="GO:0016740">
    <property type="term" value="F:transferase activity"/>
    <property type="evidence" value="ECO:0007669"/>
    <property type="project" value="UniProtKB-KW"/>
</dbReference>
<dbReference type="EMBL" id="JASBQV010000009">
    <property type="protein sequence ID" value="MDI3234816.1"/>
    <property type="molecule type" value="Genomic_DNA"/>
</dbReference>
<proteinExistence type="predicted"/>
<dbReference type="Gene3D" id="3.90.1200.10">
    <property type="match status" value="1"/>
</dbReference>
<evidence type="ECO:0000313" key="3">
    <source>
        <dbReference type="Proteomes" id="UP001243286"/>
    </source>
</evidence>
<sequence>MKDVIERILKRVGLETETVAPLKGATSSSVFRAGGSVFRIHTNTRWLKQEPDLVAHEVFALQVTGALGPDVENYQLTWEDGLPPWIQMTYLPGTVRLEPLDAEYLRGLAKTLIAVHQLPVPKTHYRYAPYTTERTVPSWAVRKDVWQRAVSEQPAESQQIRFIHRDFHPVNVLYDSVEQYNVVDWINACVGPIEADVAHCRLNLALLESIKIADQFLAEYIKLSGFSYDRKWDLTAVFDIGPEHLDVYPGWKAYGKANISQANVRERMENIVLKVYENNESGY</sequence>
<evidence type="ECO:0000313" key="2">
    <source>
        <dbReference type="EMBL" id="MDI3234816.1"/>
    </source>
</evidence>
<comment type="caution">
    <text evidence="2">The sequence shown here is derived from an EMBL/GenBank/DDBJ whole genome shotgun (WGS) entry which is preliminary data.</text>
</comment>
<protein>
    <submittedName>
        <fullName evidence="2">Aminoglycoside phosphotransferase family protein</fullName>
        <ecNumber evidence="2">2.7.1.-</ecNumber>
    </submittedName>
</protein>